<feature type="compositionally biased region" description="Polar residues" evidence="1">
    <location>
        <begin position="1064"/>
        <end position="1073"/>
    </location>
</feature>
<feature type="compositionally biased region" description="Basic and acidic residues" evidence="1">
    <location>
        <begin position="552"/>
        <end position="561"/>
    </location>
</feature>
<evidence type="ECO:0000313" key="4">
    <source>
        <dbReference type="RefSeq" id="XP_011296734.1"/>
    </source>
</evidence>
<feature type="compositionally biased region" description="Polar residues" evidence="1">
    <location>
        <begin position="1460"/>
        <end position="1481"/>
    </location>
</feature>
<feature type="compositionally biased region" description="Low complexity" evidence="1">
    <location>
        <begin position="429"/>
        <end position="439"/>
    </location>
</feature>
<feature type="region of interest" description="Disordered" evidence="1">
    <location>
        <begin position="538"/>
        <end position="561"/>
    </location>
</feature>
<name>A0A9R1STB0_9HYME</name>
<dbReference type="SUPFAM" id="SSF48371">
    <property type="entry name" value="ARM repeat"/>
    <property type="match status" value="2"/>
</dbReference>
<feature type="compositionally biased region" description="Basic and acidic residues" evidence="1">
    <location>
        <begin position="1236"/>
        <end position="1267"/>
    </location>
</feature>
<organism evidence="3 4">
    <name type="scientific">Fopius arisanus</name>
    <dbReference type="NCBI Taxonomy" id="64838"/>
    <lineage>
        <taxon>Eukaryota</taxon>
        <taxon>Metazoa</taxon>
        <taxon>Ecdysozoa</taxon>
        <taxon>Arthropoda</taxon>
        <taxon>Hexapoda</taxon>
        <taxon>Insecta</taxon>
        <taxon>Pterygota</taxon>
        <taxon>Neoptera</taxon>
        <taxon>Endopterygota</taxon>
        <taxon>Hymenoptera</taxon>
        <taxon>Apocrita</taxon>
        <taxon>Ichneumonoidea</taxon>
        <taxon>Braconidae</taxon>
        <taxon>Opiinae</taxon>
        <taxon>Fopius</taxon>
    </lineage>
</organism>
<dbReference type="PANTHER" id="PTHR21567:SF87">
    <property type="entry name" value="CRESCERIN-LIKE PROTEIN CHE-12"/>
    <property type="match status" value="1"/>
</dbReference>
<dbReference type="SMART" id="SM01349">
    <property type="entry name" value="TOG"/>
    <property type="match status" value="2"/>
</dbReference>
<dbReference type="InterPro" id="IPR011989">
    <property type="entry name" value="ARM-like"/>
</dbReference>
<feature type="compositionally biased region" description="Polar residues" evidence="1">
    <location>
        <begin position="1322"/>
        <end position="1340"/>
    </location>
</feature>
<dbReference type="GO" id="GO:0005929">
    <property type="term" value="C:cilium"/>
    <property type="evidence" value="ECO:0007669"/>
    <property type="project" value="TreeGrafter"/>
</dbReference>
<dbReference type="GeneID" id="105262711"/>
<dbReference type="GO" id="GO:0000226">
    <property type="term" value="P:microtubule cytoskeleton organization"/>
    <property type="evidence" value="ECO:0007669"/>
    <property type="project" value="UniProtKB-ARBA"/>
</dbReference>
<feature type="region of interest" description="Disordered" evidence="1">
    <location>
        <begin position="1053"/>
        <end position="1075"/>
    </location>
</feature>
<evidence type="ECO:0000313" key="3">
    <source>
        <dbReference type="Proteomes" id="UP000694866"/>
    </source>
</evidence>
<dbReference type="InterPro" id="IPR016024">
    <property type="entry name" value="ARM-type_fold"/>
</dbReference>
<dbReference type="KEGG" id="fas:105262711"/>
<sequence length="2061" mass="228946">MTGCFEMTGSTLGHLQPQVEEPRPSKPPDINKELVSPRHRRMRQRMTPVPPEKIDPPIQLTPVWEHVVRTQHFPPDIDKHSTFTEISERLRDPEWEVRQHALRVLIDVVPTLPKEQVDSILSPVVPELINNLGHLAPAVRKGAIDALRVYLVCSENREIIVNNILESGLSRQAPLDPLQISITQGLILSTPSLLCPSPATPSPSDNLLSATITTLAHHLIQINHQEAALKSLLKIRDTIGSENFAHHLSTLNPTALKDFQVLCEVYKVNESPMKKRMKGRSPTKSPKIEEINGNVIEIETKISQGHRKGQLQKDSDDFETSGSRVLLETEIKLNEDTAITMTISEEKDNLPNHGDHVEGQDEADDEVESKDVWIERRKTPRRVHFGGEIVKMRTPDSDDSEVLQSEVKKTKIPLPIAPVTKLPLHLTKSSSNPSSPNLPRSDKASRRSRSASISPKREFYVHDGTLSPKKGILTKNTSHSMTRVKSISLEGEGYFNGNLDDVFGMRENDRSWSFEVFEDLDSDIDPRNILHVNDLKFKKKSRKKSSRATSPRKFERTENKNVETSLDEKIEANDVSSQHRNKLHGMKFKSSKILSKKSEINEVKNVRRPSDGRIFRSESASALHHPNDNFHKELHDELHHELHVNGRISELNLETSPGNLLINNREIDNQNFRRSSTSLGLTSIEDSIDNEMRKKSSGTRSSSRKAVYESFPRKERNYILMELSSPVKMSSRSREVSPVGAEEVKGVIKGEGEDKGEKSFVEKSGEGESKGEANWEDLGLVTQDVLDDLHNKEDWRARVRGLERVASALRTSSALIAIEPRLGSFLQAILGGERSCRVAAAAMSVARVVIAGVSEESLKRRLPQVAWGLSRQGGPSAAQLARLAMLRLRPALFLEQLLQPHCIDARNAKTRENALQLLIFSLVTFPSTEFKVENVANKVALMVGDRRRRVRQAALDTLAVLAQIYEPEEVLKAGNRAAKELKEGTEMVAAIRARLARKSLPMVSADGLVVYGLQISPTVQIATGPDVDWIVAGSGSVSPGTGRARGQVIPPNVKAGLDKHKNEQGSNSPSSRPSFIAQGISLHSKNERPVAWQLLPPDKDGNHLPQDIEDDCGNESPISIETSSIKSRYSDTYSPFLSPSDTPGEIYREPLNSSLLKNDKDVIMKQRKTEENFHRRMDQIYAERRDDVRLESRIPVPQFVDRHIVVRHSTAYQRRRRQEGEDPPPSSAPHTSGGLRRGDGVDSEISRRYRSDRIKFSSRPASEERSRVSYLGNSPIRDGFDPVYRNSRRRSVVRSSLEPEEAVTSSVESRRNSSSLSGSIHPFSQVQETDLRTRASQTPTPIRIHEMNSTIQSIWGIQLRIEMILKYCVWPSVTKDNAKPLVNTFNCGNTEIVKSAFRCCPCAFRRRKSVGIEKVGDNLSITSDIGRAGTPVIALRLNQRVDSISRDKNNVDEDNERNDFNPQPNFYPTSPPSDQASQCSGTDHVPYGASSDSSNTGIDHSETETRIIDNPSDESNQEENIIGEKSFDVITDTNNPSRPNSLDQVVMKILSSGTESTDQDREGSENSGGSNNSDDKSEPVRLARSASSVVSYETNSTDSTMRISGPVHANGIKGIAFDQQSVGTDTGDAPDISLEFDREYSTEVQIDIESRVRASIYPETKTHFQQTESRKPSPDRRSSSVEHDKIASAVNSVSIIVASRPHSRATTGEHREPAFQPLDYRQPHTNETTTSASIFQVSRAFEGTESIDVITEQVTVGTAESFEDLPKSPEIHVVTISKVQRQATPQSEGVLQGVVKIHGVETTKRLPSRVPRSRIKSRPGVNKIAPLGGHADKTPARSKPVTVQCISQLESNDWETTIRGLKSLSTIARQQPDQLDSCPQGTVGRLLGRHVRNLRSQVARTACLAAGDVFSSQARCIDQDLDDIAGPLLQRTADTNKFLRADSNAALDRMIEHIPPHKTITVIVHRGASHQNAVVRAATARLLASVVDRIGADAVMSLPRDVRDKLLGAGAKLLGDGNLDARNYAKSMFKRLSRCEGFRRALTDAVPEATLRHIDKTLRSL</sequence>
<accession>A0A9R1STB0</accession>
<feature type="compositionally biased region" description="Basic and acidic residues" evidence="1">
    <location>
        <begin position="344"/>
        <end position="359"/>
    </location>
</feature>
<feature type="region of interest" description="Disordered" evidence="1">
    <location>
        <begin position="1211"/>
        <end position="1272"/>
    </location>
</feature>
<feature type="compositionally biased region" description="Low complexity" evidence="1">
    <location>
        <begin position="1582"/>
        <end position="1591"/>
    </location>
</feature>
<dbReference type="PANTHER" id="PTHR21567">
    <property type="entry name" value="CLASP"/>
    <property type="match status" value="1"/>
</dbReference>
<feature type="compositionally biased region" description="Polar residues" evidence="1">
    <location>
        <begin position="1531"/>
        <end position="1543"/>
    </location>
</feature>
<dbReference type="GO" id="GO:0008017">
    <property type="term" value="F:microtubule binding"/>
    <property type="evidence" value="ECO:0007669"/>
    <property type="project" value="TreeGrafter"/>
</dbReference>
<dbReference type="Pfam" id="PF12348">
    <property type="entry name" value="CLASP_N"/>
    <property type="match status" value="1"/>
</dbReference>
<dbReference type="GO" id="GO:0005881">
    <property type="term" value="C:cytoplasmic microtubule"/>
    <property type="evidence" value="ECO:0007669"/>
    <property type="project" value="TreeGrafter"/>
</dbReference>
<dbReference type="RefSeq" id="XP_011296734.1">
    <property type="nucleotide sequence ID" value="XM_011298432.1"/>
</dbReference>
<feature type="domain" description="TOG" evidence="2">
    <location>
        <begin position="771"/>
        <end position="997"/>
    </location>
</feature>
<dbReference type="Gene3D" id="1.25.10.10">
    <property type="entry name" value="Leucine-rich Repeat Variant"/>
    <property type="match status" value="3"/>
</dbReference>
<proteinExistence type="predicted"/>
<feature type="compositionally biased region" description="Basic and acidic residues" evidence="1">
    <location>
        <begin position="1668"/>
        <end position="1684"/>
    </location>
</feature>
<dbReference type="InterPro" id="IPR034085">
    <property type="entry name" value="TOG"/>
</dbReference>
<dbReference type="Proteomes" id="UP000694866">
    <property type="component" value="Unplaced"/>
</dbReference>
<feature type="region of interest" description="Disordered" evidence="1">
    <location>
        <begin position="750"/>
        <end position="771"/>
    </location>
</feature>
<dbReference type="InterPro" id="IPR024395">
    <property type="entry name" value="CLASP_N_dom"/>
</dbReference>
<feature type="region of interest" description="Disordered" evidence="1">
    <location>
        <begin position="1819"/>
        <end position="1838"/>
    </location>
</feature>
<feature type="region of interest" description="Disordered" evidence="1">
    <location>
        <begin position="424"/>
        <end position="456"/>
    </location>
</feature>
<feature type="region of interest" description="Disordered" evidence="1">
    <location>
        <begin position="344"/>
        <end position="372"/>
    </location>
</feature>
<evidence type="ECO:0000259" key="2">
    <source>
        <dbReference type="SMART" id="SM01349"/>
    </source>
</evidence>
<protein>
    <recommendedName>
        <fullName evidence="2">TOG domain-containing protein</fullName>
    </recommendedName>
</protein>
<evidence type="ECO:0000256" key="1">
    <source>
        <dbReference type="SAM" id="MobiDB-lite"/>
    </source>
</evidence>
<feature type="domain" description="TOG" evidence="2">
    <location>
        <begin position="1830"/>
        <end position="2061"/>
    </location>
</feature>
<feature type="region of interest" description="Disordered" evidence="1">
    <location>
        <begin position="1288"/>
        <end position="1340"/>
    </location>
</feature>
<gene>
    <name evidence="4" type="primary">LOC105262711</name>
</gene>
<dbReference type="OrthoDB" id="63891at2759"/>
<feature type="compositionally biased region" description="Polar residues" evidence="1">
    <location>
        <begin position="1592"/>
        <end position="1602"/>
    </location>
</feature>
<keyword evidence="3" id="KW-1185">Reference proteome</keyword>
<feature type="compositionally biased region" description="Basic and acidic residues" evidence="1">
    <location>
        <begin position="20"/>
        <end position="33"/>
    </location>
</feature>
<feature type="region of interest" description="Disordered" evidence="1">
    <location>
        <begin position="1"/>
        <end position="33"/>
    </location>
</feature>
<reference evidence="4" key="1">
    <citation type="submission" date="2025-08" db="UniProtKB">
        <authorList>
            <consortium name="RefSeq"/>
        </authorList>
    </citation>
    <scope>IDENTIFICATION</scope>
</reference>
<feature type="region of interest" description="Disordered" evidence="1">
    <location>
        <begin position="1445"/>
        <end position="1604"/>
    </location>
</feature>
<feature type="region of interest" description="Disordered" evidence="1">
    <location>
        <begin position="1657"/>
        <end position="1684"/>
    </location>
</feature>